<name>A0A1N6GZG8_9BACT</name>
<dbReference type="OrthoDB" id="941544at2"/>
<dbReference type="InterPro" id="IPR007627">
    <property type="entry name" value="RNA_pol_sigma70_r2"/>
</dbReference>
<dbReference type="AlphaFoldDB" id="A0A1N6GZG8"/>
<evidence type="ECO:0000313" key="8">
    <source>
        <dbReference type="EMBL" id="SIO12775.1"/>
    </source>
</evidence>
<accession>A0A1N6GZG8</accession>
<sequence length="176" mass="20042">MGIQKLNSELINKVIQQDRSAQFQLFELTKSMLYSICYRVLANEDEANDVLQDAYVEVFQNIRKLEHPQALISWMKTITIRKAIKESKKQILFAPIEDHNPATTENFDAWFDAEVLDQAIQSLPDGARTVFVLVAIEGYSHQESAKLLGISESTSKSQLHYAKTLLKSRITNLLQA</sequence>
<dbReference type="InterPro" id="IPR014284">
    <property type="entry name" value="RNA_pol_sigma-70_dom"/>
</dbReference>
<protein>
    <submittedName>
        <fullName evidence="8">RNA polymerase sigma-70 factor, ECF subfamily</fullName>
    </submittedName>
</protein>
<gene>
    <name evidence="8" type="ORF">SAMN05444394_3404</name>
</gene>
<evidence type="ECO:0000256" key="1">
    <source>
        <dbReference type="ARBA" id="ARBA00010641"/>
    </source>
</evidence>
<keyword evidence="2" id="KW-0805">Transcription regulation</keyword>
<evidence type="ECO:0000313" key="9">
    <source>
        <dbReference type="Proteomes" id="UP000185221"/>
    </source>
</evidence>
<dbReference type="Pfam" id="PF08281">
    <property type="entry name" value="Sigma70_r4_2"/>
    <property type="match status" value="1"/>
</dbReference>
<dbReference type="Gene3D" id="1.10.10.10">
    <property type="entry name" value="Winged helix-like DNA-binding domain superfamily/Winged helix DNA-binding domain"/>
    <property type="match status" value="1"/>
</dbReference>
<dbReference type="Gene3D" id="1.10.1740.10">
    <property type="match status" value="1"/>
</dbReference>
<dbReference type="CDD" id="cd06171">
    <property type="entry name" value="Sigma70_r4"/>
    <property type="match status" value="1"/>
</dbReference>
<dbReference type="STRING" id="226505.SAMN05444394_3404"/>
<dbReference type="GO" id="GO:0006352">
    <property type="term" value="P:DNA-templated transcription initiation"/>
    <property type="evidence" value="ECO:0007669"/>
    <property type="project" value="InterPro"/>
</dbReference>
<dbReference type="InterPro" id="IPR013325">
    <property type="entry name" value="RNA_pol_sigma_r2"/>
</dbReference>
<keyword evidence="9" id="KW-1185">Reference proteome</keyword>
<dbReference type="InterPro" id="IPR036388">
    <property type="entry name" value="WH-like_DNA-bd_sf"/>
</dbReference>
<feature type="domain" description="RNA polymerase sigma-70 region 2" evidence="6">
    <location>
        <begin position="25"/>
        <end position="90"/>
    </location>
</feature>
<evidence type="ECO:0000259" key="6">
    <source>
        <dbReference type="Pfam" id="PF04542"/>
    </source>
</evidence>
<evidence type="ECO:0000256" key="4">
    <source>
        <dbReference type="ARBA" id="ARBA00023125"/>
    </source>
</evidence>
<evidence type="ECO:0000256" key="3">
    <source>
        <dbReference type="ARBA" id="ARBA00023082"/>
    </source>
</evidence>
<dbReference type="SUPFAM" id="SSF88946">
    <property type="entry name" value="Sigma2 domain of RNA polymerase sigma factors"/>
    <property type="match status" value="1"/>
</dbReference>
<organism evidence="8 9">
    <name type="scientific">Algoriphagus halophilus</name>
    <dbReference type="NCBI Taxonomy" id="226505"/>
    <lineage>
        <taxon>Bacteria</taxon>
        <taxon>Pseudomonadati</taxon>
        <taxon>Bacteroidota</taxon>
        <taxon>Cytophagia</taxon>
        <taxon>Cytophagales</taxon>
        <taxon>Cyclobacteriaceae</taxon>
        <taxon>Algoriphagus</taxon>
    </lineage>
</organism>
<evidence type="ECO:0000256" key="2">
    <source>
        <dbReference type="ARBA" id="ARBA00023015"/>
    </source>
</evidence>
<dbReference type="NCBIfam" id="TIGR02937">
    <property type="entry name" value="sigma70-ECF"/>
    <property type="match status" value="1"/>
</dbReference>
<comment type="similarity">
    <text evidence="1">Belongs to the sigma-70 factor family. ECF subfamily.</text>
</comment>
<keyword evidence="3" id="KW-0731">Sigma factor</keyword>
<dbReference type="InterPro" id="IPR013249">
    <property type="entry name" value="RNA_pol_sigma70_r4_t2"/>
</dbReference>
<dbReference type="Proteomes" id="UP000185221">
    <property type="component" value="Unassembled WGS sequence"/>
</dbReference>
<keyword evidence="5" id="KW-0804">Transcription</keyword>
<reference evidence="9" key="1">
    <citation type="submission" date="2016-11" db="EMBL/GenBank/DDBJ databases">
        <authorList>
            <person name="Varghese N."/>
            <person name="Submissions S."/>
        </authorList>
    </citation>
    <scope>NUCLEOTIDE SEQUENCE [LARGE SCALE GENOMIC DNA]</scope>
    <source>
        <strain evidence="9">DSM 15292</strain>
    </source>
</reference>
<dbReference type="Pfam" id="PF04542">
    <property type="entry name" value="Sigma70_r2"/>
    <property type="match status" value="1"/>
</dbReference>
<evidence type="ECO:0000259" key="7">
    <source>
        <dbReference type="Pfam" id="PF08281"/>
    </source>
</evidence>
<dbReference type="GO" id="GO:0016987">
    <property type="term" value="F:sigma factor activity"/>
    <property type="evidence" value="ECO:0007669"/>
    <property type="project" value="UniProtKB-KW"/>
</dbReference>
<dbReference type="PANTHER" id="PTHR43133">
    <property type="entry name" value="RNA POLYMERASE ECF-TYPE SIGMA FACTO"/>
    <property type="match status" value="1"/>
</dbReference>
<dbReference type="RefSeq" id="WP_074226206.1">
    <property type="nucleotide sequence ID" value="NZ_FSRC01000003.1"/>
</dbReference>
<dbReference type="GO" id="GO:0003677">
    <property type="term" value="F:DNA binding"/>
    <property type="evidence" value="ECO:0007669"/>
    <property type="project" value="UniProtKB-KW"/>
</dbReference>
<dbReference type="PANTHER" id="PTHR43133:SF8">
    <property type="entry name" value="RNA POLYMERASE SIGMA FACTOR HI_1459-RELATED"/>
    <property type="match status" value="1"/>
</dbReference>
<keyword evidence="4" id="KW-0238">DNA-binding</keyword>
<dbReference type="EMBL" id="FSRC01000003">
    <property type="protein sequence ID" value="SIO12775.1"/>
    <property type="molecule type" value="Genomic_DNA"/>
</dbReference>
<dbReference type="InterPro" id="IPR039425">
    <property type="entry name" value="RNA_pol_sigma-70-like"/>
</dbReference>
<feature type="domain" description="RNA polymerase sigma factor 70 region 4 type 2" evidence="7">
    <location>
        <begin position="115"/>
        <end position="164"/>
    </location>
</feature>
<evidence type="ECO:0000256" key="5">
    <source>
        <dbReference type="ARBA" id="ARBA00023163"/>
    </source>
</evidence>
<dbReference type="InterPro" id="IPR013324">
    <property type="entry name" value="RNA_pol_sigma_r3/r4-like"/>
</dbReference>
<dbReference type="SUPFAM" id="SSF88659">
    <property type="entry name" value="Sigma3 and sigma4 domains of RNA polymerase sigma factors"/>
    <property type="match status" value="1"/>
</dbReference>
<proteinExistence type="inferred from homology"/>